<evidence type="ECO:0000313" key="1">
    <source>
        <dbReference type="EMBL" id="TDX43617.1"/>
    </source>
</evidence>
<dbReference type="EMBL" id="SOEG01000062">
    <property type="protein sequence ID" value="TDX43617.1"/>
    <property type="molecule type" value="Genomic_DNA"/>
</dbReference>
<dbReference type="AlphaFoldDB" id="A0A4R8GPV2"/>
<dbReference type="PANTHER" id="PTHR30087:SF1">
    <property type="entry name" value="HYPOTHETICAL CYTOSOLIC PROTEIN"/>
    <property type="match status" value="1"/>
</dbReference>
<comment type="caution">
    <text evidence="1">The sequence shown here is derived from an EMBL/GenBank/DDBJ whole genome shotgun (WGS) entry which is preliminary data.</text>
</comment>
<proteinExistence type="predicted"/>
<gene>
    <name evidence="1" type="ORF">C7959_1628</name>
</gene>
<name>A0A4R8GPV2_9FIRM</name>
<evidence type="ECO:0000313" key="2">
    <source>
        <dbReference type="Proteomes" id="UP000295832"/>
    </source>
</evidence>
<organism evidence="1 2">
    <name type="scientific">Orenia marismortui</name>
    <dbReference type="NCBI Taxonomy" id="46469"/>
    <lineage>
        <taxon>Bacteria</taxon>
        <taxon>Bacillati</taxon>
        <taxon>Bacillota</taxon>
        <taxon>Clostridia</taxon>
        <taxon>Halanaerobiales</taxon>
        <taxon>Halobacteroidaceae</taxon>
        <taxon>Orenia</taxon>
    </lineage>
</organism>
<dbReference type="Pfam" id="PF04463">
    <property type="entry name" value="2-thiour_desulf"/>
    <property type="match status" value="1"/>
</dbReference>
<protein>
    <submittedName>
        <fullName evidence="1">Uncharacterized protein YbbK (DUF523 family)</fullName>
    </submittedName>
</protein>
<dbReference type="RefSeq" id="WP_134119243.1">
    <property type="nucleotide sequence ID" value="NZ_SOEG01000062.1"/>
</dbReference>
<dbReference type="PANTHER" id="PTHR30087">
    <property type="entry name" value="INNER MEMBRANE PROTEIN"/>
    <property type="match status" value="1"/>
</dbReference>
<sequence>MIAVSACLLGENCKYNGQNNYNRRLIELLEGKEIITICPEELGGLSTPRLAAEIIDGDGKDVLLGEAKVINKNNEDLTANFVKGANTSIDLLREKNCSFAILKARSPSCGSKQIYDGSFSAKKKAGIGVTAALLEKEGIRVYNEEELDEVILKDYHK</sequence>
<dbReference type="InterPro" id="IPR007553">
    <property type="entry name" value="2-thiour_desulf"/>
</dbReference>
<dbReference type="STRING" id="926561.GCA_000379025_00826"/>
<accession>A0A4R8GPV2</accession>
<reference evidence="1 2" key="1">
    <citation type="submission" date="2019-03" db="EMBL/GenBank/DDBJ databases">
        <title>Subsurface microbial communities from deep shales in Ohio and West Virginia, USA.</title>
        <authorList>
            <person name="Wrighton K."/>
        </authorList>
    </citation>
    <scope>NUCLEOTIDE SEQUENCE [LARGE SCALE GENOMIC DNA]</scope>
    <source>
        <strain evidence="1 2">MSL 6dP</strain>
    </source>
</reference>
<keyword evidence="2" id="KW-1185">Reference proteome</keyword>
<dbReference type="Proteomes" id="UP000295832">
    <property type="component" value="Unassembled WGS sequence"/>
</dbReference>